<gene>
    <name evidence="2" type="ORF">TASK_LOCUS897</name>
</gene>
<dbReference type="OrthoDB" id="5870821at2759"/>
<sequence length="358" mass="39796">MGSLLKRCGFATCLVEASKVVNKLTDIEFSPDVISRSRRWQGAKNAAVNLCVSPRVDRIRVLYNGLPKLETELSMAKGLSTPFDCAKHLSQLLCDRSVIALVNGSPYDMHRSITADGTLDFIHFKASPRFPRFCDHDIHNDPTEANLAFWHSCQIVMAAAIESAFKDEFRMRLLSFHETSLQSGSFVADFRMELNSKKALEDMAKWSPTECELRALSQVGQTIASNAQPFEVLDTSAEETQNILQDDSRLACLRKEAGSKSSTLYRVGNYVQVHAKAPMIANSSLIGRFSIVSLRLLGRLAAEYAKSNDSPHQLVYRAQGVAMPTAFLAHFTTFDVLIRRAKQPNGTITNELDHVVPL</sequence>
<accession>A0A0R3VUB2</accession>
<organism evidence="4">
    <name type="scientific">Taenia asiatica</name>
    <name type="common">Asian tapeworm</name>
    <dbReference type="NCBI Taxonomy" id="60517"/>
    <lineage>
        <taxon>Eukaryota</taxon>
        <taxon>Metazoa</taxon>
        <taxon>Spiralia</taxon>
        <taxon>Lophotrochozoa</taxon>
        <taxon>Platyhelminthes</taxon>
        <taxon>Cestoda</taxon>
        <taxon>Eucestoda</taxon>
        <taxon>Cyclophyllidea</taxon>
        <taxon>Taeniidae</taxon>
        <taxon>Taenia</taxon>
    </lineage>
</organism>
<dbReference type="InterPro" id="IPR012675">
    <property type="entry name" value="Beta-grasp_dom_sf"/>
</dbReference>
<evidence type="ECO:0000313" key="4">
    <source>
        <dbReference type="WBParaSite" id="TASK_0000089601-mRNA-1"/>
    </source>
</evidence>
<evidence type="ECO:0000259" key="1">
    <source>
        <dbReference type="Pfam" id="PF02824"/>
    </source>
</evidence>
<dbReference type="Pfam" id="PF02824">
    <property type="entry name" value="TGS"/>
    <property type="match status" value="1"/>
</dbReference>
<dbReference type="STRING" id="60517.A0A0R3VUB2"/>
<evidence type="ECO:0000313" key="2">
    <source>
        <dbReference type="EMBL" id="VDK22123.1"/>
    </source>
</evidence>
<name>A0A0R3VUB2_TAEAS</name>
<dbReference type="WBParaSite" id="TASK_0000089601-mRNA-1">
    <property type="protein sequence ID" value="TASK_0000089601-mRNA-1"/>
    <property type="gene ID" value="TASK_0000089601"/>
</dbReference>
<dbReference type="InterPro" id="IPR018163">
    <property type="entry name" value="Thr/Ala-tRNA-synth_IIc_edit"/>
</dbReference>
<dbReference type="Gene3D" id="3.30.980.10">
    <property type="entry name" value="Threonyl-trna Synthetase, Chain A, domain 2"/>
    <property type="match status" value="1"/>
</dbReference>
<reference evidence="2 3" key="2">
    <citation type="submission" date="2018-11" db="EMBL/GenBank/DDBJ databases">
        <authorList>
            <consortium name="Pathogen Informatics"/>
        </authorList>
    </citation>
    <scope>NUCLEOTIDE SEQUENCE [LARGE SCALE GENOMIC DNA]</scope>
</reference>
<proteinExistence type="predicted"/>
<protein>
    <submittedName>
        <fullName evidence="4">TGS domain-containing protein</fullName>
    </submittedName>
</protein>
<reference evidence="4" key="1">
    <citation type="submission" date="2017-02" db="UniProtKB">
        <authorList>
            <consortium name="WormBaseParasite"/>
        </authorList>
    </citation>
    <scope>IDENTIFICATION</scope>
</reference>
<feature type="domain" description="TGS" evidence="1">
    <location>
        <begin position="80"/>
        <end position="121"/>
    </location>
</feature>
<dbReference type="InterPro" id="IPR004095">
    <property type="entry name" value="TGS"/>
</dbReference>
<keyword evidence="3" id="KW-1185">Reference proteome</keyword>
<dbReference type="EMBL" id="UYRS01000153">
    <property type="protein sequence ID" value="VDK22123.1"/>
    <property type="molecule type" value="Genomic_DNA"/>
</dbReference>
<dbReference type="AlphaFoldDB" id="A0A0R3VUB2"/>
<dbReference type="SUPFAM" id="SSF55186">
    <property type="entry name" value="ThrRS/AlaRS common domain"/>
    <property type="match status" value="1"/>
</dbReference>
<dbReference type="CDD" id="cd01667">
    <property type="entry name" value="TGS_ThrRS"/>
    <property type="match status" value="1"/>
</dbReference>
<evidence type="ECO:0000313" key="3">
    <source>
        <dbReference type="Proteomes" id="UP000282613"/>
    </source>
</evidence>
<dbReference type="GO" id="GO:0000166">
    <property type="term" value="F:nucleotide binding"/>
    <property type="evidence" value="ECO:0007669"/>
    <property type="project" value="InterPro"/>
</dbReference>
<dbReference type="Gene3D" id="3.10.20.30">
    <property type="match status" value="1"/>
</dbReference>
<dbReference type="Proteomes" id="UP000282613">
    <property type="component" value="Unassembled WGS sequence"/>
</dbReference>